<accession>A0A060HXB0</accession>
<protein>
    <recommendedName>
        <fullName evidence="3">SMI1/KNR4 family protein</fullName>
    </recommendedName>
</protein>
<evidence type="ECO:0000313" key="2">
    <source>
        <dbReference type="Proteomes" id="UP000027180"/>
    </source>
</evidence>
<name>A0A060HXB0_RHIET</name>
<dbReference type="HOGENOM" id="CLU_1179441_0_0_5"/>
<dbReference type="InterPro" id="IPR037883">
    <property type="entry name" value="Knr4/Smi1-like_sf"/>
</dbReference>
<evidence type="ECO:0000313" key="1">
    <source>
        <dbReference type="EMBL" id="AIC26222.1"/>
    </source>
</evidence>
<dbReference type="EMBL" id="CP006986">
    <property type="protein sequence ID" value="AIC26222.1"/>
    <property type="molecule type" value="Genomic_DNA"/>
</dbReference>
<dbReference type="KEGG" id="rei:IE4771_CH01070"/>
<dbReference type="OrthoDB" id="672028at2"/>
<gene>
    <name evidence="1" type="ORF">IE4771_CH01070</name>
</gene>
<dbReference type="Proteomes" id="UP000027180">
    <property type="component" value="Chromosome"/>
</dbReference>
<dbReference type="Gene3D" id="3.40.1580.10">
    <property type="entry name" value="SMI1/KNR4-like"/>
    <property type="match status" value="1"/>
</dbReference>
<reference evidence="1 2" key="1">
    <citation type="submission" date="2013-12" db="EMBL/GenBank/DDBJ databases">
        <title>Complete genome sequence of Rhizobium etli bv. mimosae IE4771.</title>
        <authorList>
            <person name="Bustos P."/>
            <person name="Santamaria R.I."/>
            <person name="Lozano L."/>
            <person name="Ormeno-Orrillo E."/>
            <person name="Rogel M.A."/>
            <person name="Romero D."/>
            <person name="Cevallos M.A."/>
            <person name="Martinez-Romero E."/>
            <person name="Gonzalez V."/>
        </authorList>
    </citation>
    <scope>NUCLEOTIDE SEQUENCE [LARGE SCALE GENOMIC DNA]</scope>
    <source>
        <strain evidence="1 2">IE4771</strain>
    </source>
</reference>
<dbReference type="AlphaFoldDB" id="A0A060HXB0"/>
<sequence length="235" mass="25598">MFAGRFQKLFTIEDVVTRSGLDATLADAVGPLLDVALPVDHLDFLKCTNGVEAYGGYVRLFGFGPQSAVDLAQWNSENFWKFAWAGRVTPYFCFGETSWGDQFAYDIGQLNAGDPSVYFIEGLAMQPKKIAADFSEFFASEFLPICCLPYDEMTVAVRRTIGDLLPGEHVAYSPSPIVGGTELIENVVKIASRSAMIIAGDLALGVDALDADASISHLERYDDADGCTRIKIVAR</sequence>
<organism evidence="1 2">
    <name type="scientific">Rhizobium etli bv. mimosae str. IE4771</name>
    <dbReference type="NCBI Taxonomy" id="1432050"/>
    <lineage>
        <taxon>Bacteria</taxon>
        <taxon>Pseudomonadati</taxon>
        <taxon>Pseudomonadota</taxon>
        <taxon>Alphaproteobacteria</taxon>
        <taxon>Hyphomicrobiales</taxon>
        <taxon>Rhizobiaceae</taxon>
        <taxon>Rhizobium/Agrobacterium group</taxon>
        <taxon>Rhizobium</taxon>
    </lineage>
</organism>
<dbReference type="Pfam" id="PF14568">
    <property type="entry name" value="SUKH_6"/>
    <property type="match status" value="1"/>
</dbReference>
<proteinExistence type="predicted"/>
<dbReference type="RefSeq" id="WP_038687410.1">
    <property type="nucleotide sequence ID" value="NZ_CP006986.1"/>
</dbReference>
<evidence type="ECO:0008006" key="3">
    <source>
        <dbReference type="Google" id="ProtNLM"/>
    </source>
</evidence>
<dbReference type="SUPFAM" id="SSF160631">
    <property type="entry name" value="SMI1/KNR4-like"/>
    <property type="match status" value="1"/>
</dbReference>